<name>A0A939B9T6_9BIFI</name>
<gene>
    <name evidence="7" type="ORF">H7U32_06050</name>
</gene>
<dbReference type="InterPro" id="IPR015424">
    <property type="entry name" value="PyrdxlP-dep_Trfase"/>
</dbReference>
<dbReference type="GO" id="GO:0005737">
    <property type="term" value="C:cytoplasm"/>
    <property type="evidence" value="ECO:0007669"/>
    <property type="project" value="TreeGrafter"/>
</dbReference>
<evidence type="ECO:0000256" key="6">
    <source>
        <dbReference type="RuleBase" id="RU362118"/>
    </source>
</evidence>
<reference evidence="7" key="1">
    <citation type="submission" date="2020-08" db="EMBL/GenBank/DDBJ databases">
        <authorList>
            <person name="Cejkova D."/>
            <person name="Kubasova T."/>
            <person name="Jahodarova E."/>
            <person name="Rychlik I."/>
        </authorList>
    </citation>
    <scope>NUCLEOTIDE SEQUENCE</scope>
    <source>
        <strain evidence="7">An836</strain>
    </source>
</reference>
<reference evidence="7" key="2">
    <citation type="journal article" date="2021" name="Sci. Rep.">
        <title>The distribution of antibiotic resistance genes in chicken gut microbiota commensals.</title>
        <authorList>
            <person name="Juricova H."/>
            <person name="Matiasovicova J."/>
            <person name="Kubasova T."/>
            <person name="Cejkova D."/>
            <person name="Rychlik I."/>
        </authorList>
    </citation>
    <scope>NUCLEOTIDE SEQUENCE</scope>
    <source>
        <strain evidence="7">An836</strain>
    </source>
</reference>
<dbReference type="Gene3D" id="3.90.1150.10">
    <property type="entry name" value="Aspartate Aminotransferase, domain 1"/>
    <property type="match status" value="1"/>
</dbReference>
<comment type="similarity">
    <text evidence="2 6">Belongs to the trans-sulfuration enzymes family.</text>
</comment>
<dbReference type="AlphaFoldDB" id="A0A939B9T6"/>
<dbReference type="PROSITE" id="PS00868">
    <property type="entry name" value="CYS_MET_METAB_PP"/>
    <property type="match status" value="1"/>
</dbReference>
<evidence type="ECO:0000256" key="5">
    <source>
        <dbReference type="PIRSR" id="PIRSR001434-2"/>
    </source>
</evidence>
<evidence type="ECO:0000256" key="4">
    <source>
        <dbReference type="ARBA" id="ARBA00022898"/>
    </source>
</evidence>
<dbReference type="CDD" id="cd00614">
    <property type="entry name" value="CGS_like"/>
    <property type="match status" value="1"/>
</dbReference>
<dbReference type="Proteomes" id="UP000718821">
    <property type="component" value="Unassembled WGS sequence"/>
</dbReference>
<dbReference type="GO" id="GO:0030170">
    <property type="term" value="F:pyridoxal phosphate binding"/>
    <property type="evidence" value="ECO:0007669"/>
    <property type="project" value="InterPro"/>
</dbReference>
<dbReference type="PANTHER" id="PTHR43797:SF2">
    <property type="entry name" value="HOMOCYSTEINE_CYSTEINE SYNTHASE"/>
    <property type="match status" value="1"/>
</dbReference>
<accession>A0A939B9T6</accession>
<sequence>MTDRTTPSNPDDRSAVADAAAKAARARFRFETLQLHAGQERPDPATDARAVPIYATTSYVFHDFDHAAARFALQDPGNIYGRLTNSTQAAFEERIAALEGATAALAVASGAAAVEYAVRNITQTGDHIVAAKNIYGGTFNLLRHTLPRDGITTTFVPASQPAAFEAAIRPNTKLVYFETFGNPNADLPDFEAIAAIAHRHHLPVVVDNTFATPYLFRPLEHGADIVIESATKFIGGHGTTLGGVIVEGGRFDWSAVPGKFPTLTEPDPSYHGLTFHEALGPAAFVTRVRAILLRDTGATLSPFAAFLLLQGTETLSLRVERHVANALKVVDHLTHVPEVASVSHPSIEGRADHALYERYFPNGGGSIFTFDIKGGRAAARVFIDNLHLFSLLANVADAKSLVIHPASTTHSQETPEELEDQGIHEGTIRLSIGLEHIDDILADLDGAFAAVRAAGLAR</sequence>
<dbReference type="Pfam" id="PF01053">
    <property type="entry name" value="Cys_Met_Meta_PP"/>
    <property type="match status" value="1"/>
</dbReference>
<dbReference type="PIRSF" id="PIRSF001434">
    <property type="entry name" value="CGS"/>
    <property type="match status" value="1"/>
</dbReference>
<evidence type="ECO:0000313" key="8">
    <source>
        <dbReference type="Proteomes" id="UP000718821"/>
    </source>
</evidence>
<dbReference type="GO" id="GO:0006535">
    <property type="term" value="P:cysteine biosynthetic process from serine"/>
    <property type="evidence" value="ECO:0007669"/>
    <property type="project" value="TreeGrafter"/>
</dbReference>
<dbReference type="GO" id="GO:0003961">
    <property type="term" value="F:O-acetylhomoserine aminocarboxypropyltransferase activity"/>
    <property type="evidence" value="ECO:0007669"/>
    <property type="project" value="TreeGrafter"/>
</dbReference>
<dbReference type="GO" id="GO:0019346">
    <property type="term" value="P:transsulfuration"/>
    <property type="evidence" value="ECO:0007669"/>
    <property type="project" value="InterPro"/>
</dbReference>
<protein>
    <submittedName>
        <fullName evidence="7">O-acetylhomoserine aminocarboxypropyltransferase/cysteine synthase</fullName>
    </submittedName>
</protein>
<dbReference type="RefSeq" id="WP_204468967.1">
    <property type="nucleotide sequence ID" value="NZ_JACLYU010000010.1"/>
</dbReference>
<dbReference type="FunFam" id="3.40.640.10:FF:000035">
    <property type="entry name" value="O-succinylhomoserine sulfhydrylase"/>
    <property type="match status" value="1"/>
</dbReference>
<dbReference type="InterPro" id="IPR015421">
    <property type="entry name" value="PyrdxlP-dep_Trfase_major"/>
</dbReference>
<organism evidence="7 8">
    <name type="scientific">Bifidobacterium pullorum subsp. saeculare</name>
    <dbReference type="NCBI Taxonomy" id="78257"/>
    <lineage>
        <taxon>Bacteria</taxon>
        <taxon>Bacillati</taxon>
        <taxon>Actinomycetota</taxon>
        <taxon>Actinomycetes</taxon>
        <taxon>Bifidobacteriales</taxon>
        <taxon>Bifidobacteriaceae</taxon>
        <taxon>Bifidobacterium</taxon>
    </lineage>
</organism>
<dbReference type="EMBL" id="JACLYU010000010">
    <property type="protein sequence ID" value="MBM6699874.1"/>
    <property type="molecule type" value="Genomic_DNA"/>
</dbReference>
<evidence type="ECO:0000256" key="1">
    <source>
        <dbReference type="ARBA" id="ARBA00001933"/>
    </source>
</evidence>
<dbReference type="GO" id="GO:0004124">
    <property type="term" value="F:cysteine synthase activity"/>
    <property type="evidence" value="ECO:0007669"/>
    <property type="project" value="TreeGrafter"/>
</dbReference>
<keyword evidence="4 5" id="KW-0663">Pyridoxal phosphate</keyword>
<dbReference type="InterPro" id="IPR000277">
    <property type="entry name" value="Cys/Met-Metab_PyrdxlP-dep_enz"/>
</dbReference>
<dbReference type="InterPro" id="IPR015422">
    <property type="entry name" value="PyrdxlP-dep_Trfase_small"/>
</dbReference>
<keyword evidence="8" id="KW-1185">Reference proteome</keyword>
<dbReference type="GO" id="GO:0071269">
    <property type="term" value="P:L-homocysteine biosynthetic process"/>
    <property type="evidence" value="ECO:0007669"/>
    <property type="project" value="TreeGrafter"/>
</dbReference>
<evidence type="ECO:0000256" key="3">
    <source>
        <dbReference type="ARBA" id="ARBA00022679"/>
    </source>
</evidence>
<dbReference type="InterPro" id="IPR006235">
    <property type="entry name" value="OAc-hSer/O-AcSer_sulfhydrylase"/>
</dbReference>
<keyword evidence="3" id="KW-0808">Transferase</keyword>
<dbReference type="PANTHER" id="PTHR43797">
    <property type="entry name" value="HOMOCYSTEINE/CYSTEINE SYNTHASE"/>
    <property type="match status" value="1"/>
</dbReference>
<proteinExistence type="inferred from homology"/>
<dbReference type="Gene3D" id="3.40.640.10">
    <property type="entry name" value="Type I PLP-dependent aspartate aminotransferase-like (Major domain)"/>
    <property type="match status" value="1"/>
</dbReference>
<dbReference type="InterPro" id="IPR054542">
    <property type="entry name" value="Cys_met_metab_PP"/>
</dbReference>
<dbReference type="SUPFAM" id="SSF53383">
    <property type="entry name" value="PLP-dependent transferases"/>
    <property type="match status" value="1"/>
</dbReference>
<comment type="caution">
    <text evidence="7">The sequence shown here is derived from an EMBL/GenBank/DDBJ whole genome shotgun (WGS) entry which is preliminary data.</text>
</comment>
<dbReference type="NCBIfam" id="TIGR01326">
    <property type="entry name" value="OAH_OAS_sulfhy"/>
    <property type="match status" value="1"/>
</dbReference>
<feature type="modified residue" description="N6-(pyridoxal phosphate)lysine" evidence="5">
    <location>
        <position position="232"/>
    </location>
</feature>
<comment type="cofactor">
    <cofactor evidence="1 6">
        <name>pyridoxal 5'-phosphate</name>
        <dbReference type="ChEBI" id="CHEBI:597326"/>
    </cofactor>
</comment>
<evidence type="ECO:0000256" key="2">
    <source>
        <dbReference type="ARBA" id="ARBA00009077"/>
    </source>
</evidence>
<evidence type="ECO:0000313" key="7">
    <source>
        <dbReference type="EMBL" id="MBM6699874.1"/>
    </source>
</evidence>